<feature type="compositionally biased region" description="Basic residues" evidence="1">
    <location>
        <begin position="193"/>
        <end position="207"/>
    </location>
</feature>
<name>A0A6J4M4S7_9BACT</name>
<feature type="region of interest" description="Disordered" evidence="1">
    <location>
        <begin position="1"/>
        <end position="207"/>
    </location>
</feature>
<evidence type="ECO:0000256" key="1">
    <source>
        <dbReference type="SAM" id="MobiDB-lite"/>
    </source>
</evidence>
<protein>
    <submittedName>
        <fullName evidence="2">Uncharacterized protein</fullName>
    </submittedName>
</protein>
<feature type="non-terminal residue" evidence="2">
    <location>
        <position position="207"/>
    </location>
</feature>
<feature type="compositionally biased region" description="Basic residues" evidence="1">
    <location>
        <begin position="17"/>
        <end position="35"/>
    </location>
</feature>
<reference evidence="2" key="1">
    <citation type="submission" date="2020-02" db="EMBL/GenBank/DDBJ databases">
        <authorList>
            <person name="Meier V. D."/>
        </authorList>
    </citation>
    <scope>NUCLEOTIDE SEQUENCE</scope>
    <source>
        <strain evidence="2">AVDCRST_MAG40</strain>
    </source>
</reference>
<feature type="compositionally biased region" description="Basic residues" evidence="1">
    <location>
        <begin position="121"/>
        <end position="137"/>
    </location>
</feature>
<feature type="compositionally biased region" description="Basic residues" evidence="1">
    <location>
        <begin position="165"/>
        <end position="185"/>
    </location>
</feature>
<proteinExistence type="predicted"/>
<feature type="compositionally biased region" description="Basic and acidic residues" evidence="1">
    <location>
        <begin position="47"/>
        <end position="64"/>
    </location>
</feature>
<dbReference type="EMBL" id="CADCTX010000783">
    <property type="protein sequence ID" value="CAA9349641.1"/>
    <property type="molecule type" value="Genomic_DNA"/>
</dbReference>
<dbReference type="AlphaFoldDB" id="A0A6J4M4S7"/>
<feature type="non-terminal residue" evidence="2">
    <location>
        <position position="1"/>
    </location>
</feature>
<feature type="compositionally biased region" description="Basic residues" evidence="1">
    <location>
        <begin position="98"/>
        <end position="114"/>
    </location>
</feature>
<evidence type="ECO:0000313" key="2">
    <source>
        <dbReference type="EMBL" id="CAA9349641.1"/>
    </source>
</evidence>
<accession>A0A6J4M4S7</accession>
<gene>
    <name evidence="2" type="ORF">AVDCRST_MAG40-2830</name>
</gene>
<sequence length="207" mass="23338">GGANDLVDAARAARGPCRPHPRRGRQRPPRGRQRPPRPPPAGPSRSRGGDHPRGAHRLRLDLRAEQPALERAGGGDPARPDARHRPPHAARVHGVPARPHRQRHRVGGRHHPGARHGALPVRRHRHLRPRPRPRGHLAHAPLPRGARRLGHQGAPALHHRPQDVRRRRRPRGARRVGRRLDRRRGARDQRPRAPPRRPRRAPRAAAL</sequence>
<organism evidence="2">
    <name type="scientific">uncultured Gemmatimonadaceae bacterium</name>
    <dbReference type="NCBI Taxonomy" id="246130"/>
    <lineage>
        <taxon>Bacteria</taxon>
        <taxon>Pseudomonadati</taxon>
        <taxon>Gemmatimonadota</taxon>
        <taxon>Gemmatimonadia</taxon>
        <taxon>Gemmatimonadales</taxon>
        <taxon>Gemmatimonadaceae</taxon>
        <taxon>environmental samples</taxon>
    </lineage>
</organism>